<comment type="caution">
    <text evidence="6">The sequence shown here is derived from an EMBL/GenBank/DDBJ whole genome shotgun (WGS) entry which is preliminary data.</text>
</comment>
<keyword evidence="4" id="KW-0472">Membrane</keyword>
<evidence type="ECO:0000256" key="3">
    <source>
        <dbReference type="ARBA" id="ARBA00022840"/>
    </source>
</evidence>
<name>A0ABS6RVE4_9BACT</name>
<evidence type="ECO:0000256" key="4">
    <source>
        <dbReference type="SAM" id="Phobius"/>
    </source>
</evidence>
<proteinExistence type="predicted"/>
<dbReference type="Pfam" id="PF00005">
    <property type="entry name" value="ABC_tran"/>
    <property type="match status" value="1"/>
</dbReference>
<feature type="transmembrane region" description="Helical" evidence="4">
    <location>
        <begin position="30"/>
        <end position="58"/>
    </location>
</feature>
<dbReference type="Pfam" id="PF12399">
    <property type="entry name" value="BCA_ABC_TP_C"/>
    <property type="match status" value="1"/>
</dbReference>
<dbReference type="InterPro" id="IPR032823">
    <property type="entry name" value="BCA_ABC_TP_C"/>
</dbReference>
<keyword evidence="3 6" id="KW-0067">ATP-binding</keyword>
<reference evidence="6 7" key="1">
    <citation type="journal article" date="2020" name="J Geophys Res Biogeosci">
        <title>Magnetotaxis as an Adaptation to Enable Bacterial Shuttling of Microbial Sulfur and Sulfur Cycling Across Aquatic Oxic#Anoxic Interfaces.</title>
        <authorList>
            <person name="Li J."/>
            <person name="Liu P."/>
            <person name="Wang J."/>
            <person name="Roberts A.P."/>
            <person name="Pan Y."/>
        </authorList>
    </citation>
    <scope>NUCLEOTIDE SEQUENCE [LARGE SCALE GENOMIC DNA]</scope>
    <source>
        <strain evidence="6 7">MYR-1_YQ</strain>
    </source>
</reference>
<feature type="domain" description="ABC transporter" evidence="5">
    <location>
        <begin position="12"/>
        <end position="243"/>
    </location>
</feature>
<dbReference type="InterPro" id="IPR003439">
    <property type="entry name" value="ABC_transporter-like_ATP-bd"/>
</dbReference>
<dbReference type="Gene3D" id="3.40.50.300">
    <property type="entry name" value="P-loop containing nucleotide triphosphate hydrolases"/>
    <property type="match status" value="1"/>
</dbReference>
<sequence length="248" mass="27708">MWLFRLELYGQYRFFSVGPGAIQLLPLKPVVIVTALIFIVYSPFVIIGLSGSGVLAAFGTFIRPNRVNASGIARTFQNIRLFKEMTVCDNVRTARHRHGRCGVLASILRSASQQAEELEIHRSAVELLEFVGLHDRGDLRAANLPYGDQRRLEIARALATVPSLLLLDEPAAGMNPLETARLVELIQEINRRGITIIIIEHDMRLIMQACHRIIVLDHGKKIADGTPQEIRTNREVIEAYLGVDSDHA</sequence>
<keyword evidence="7" id="KW-1185">Reference proteome</keyword>
<dbReference type="PANTHER" id="PTHR45772">
    <property type="entry name" value="CONSERVED COMPONENT OF ABC TRANSPORTER FOR NATURAL AMINO ACIDS-RELATED"/>
    <property type="match status" value="1"/>
</dbReference>
<dbReference type="InterPro" id="IPR051120">
    <property type="entry name" value="ABC_AA/LPS_Transport"/>
</dbReference>
<evidence type="ECO:0000256" key="1">
    <source>
        <dbReference type="ARBA" id="ARBA00022448"/>
    </source>
</evidence>
<dbReference type="InterPro" id="IPR027417">
    <property type="entry name" value="P-loop_NTPase"/>
</dbReference>
<dbReference type="EMBL" id="JABXWD010000035">
    <property type="protein sequence ID" value="MBV6340604.1"/>
    <property type="molecule type" value="Genomic_DNA"/>
</dbReference>
<dbReference type="SUPFAM" id="SSF52540">
    <property type="entry name" value="P-loop containing nucleoside triphosphate hydrolases"/>
    <property type="match status" value="1"/>
</dbReference>
<dbReference type="PANTHER" id="PTHR45772:SF7">
    <property type="entry name" value="AMINO ACID ABC TRANSPORTER ATP-BINDING PROTEIN"/>
    <property type="match status" value="1"/>
</dbReference>
<evidence type="ECO:0000313" key="7">
    <source>
        <dbReference type="Proteomes" id="UP001196980"/>
    </source>
</evidence>
<keyword evidence="2" id="KW-0547">Nucleotide-binding</keyword>
<dbReference type="Proteomes" id="UP001196980">
    <property type="component" value="Unassembled WGS sequence"/>
</dbReference>
<dbReference type="GO" id="GO:0005524">
    <property type="term" value="F:ATP binding"/>
    <property type="evidence" value="ECO:0007669"/>
    <property type="project" value="UniProtKB-KW"/>
</dbReference>
<dbReference type="PROSITE" id="PS50893">
    <property type="entry name" value="ABC_TRANSPORTER_2"/>
    <property type="match status" value="1"/>
</dbReference>
<keyword evidence="4" id="KW-0812">Transmembrane</keyword>
<keyword evidence="4" id="KW-1133">Transmembrane helix</keyword>
<protein>
    <submittedName>
        <fullName evidence="6">ABC transporter ATP-binding protein</fullName>
    </submittedName>
</protein>
<evidence type="ECO:0000259" key="5">
    <source>
        <dbReference type="PROSITE" id="PS50893"/>
    </source>
</evidence>
<evidence type="ECO:0000256" key="2">
    <source>
        <dbReference type="ARBA" id="ARBA00022741"/>
    </source>
</evidence>
<organism evidence="6 7">
    <name type="scientific">Candidatus Magnetobacterium casense</name>
    <dbReference type="NCBI Taxonomy" id="1455061"/>
    <lineage>
        <taxon>Bacteria</taxon>
        <taxon>Pseudomonadati</taxon>
        <taxon>Nitrospirota</taxon>
        <taxon>Thermodesulfovibrionia</taxon>
        <taxon>Thermodesulfovibrionales</taxon>
        <taxon>Candidatus Magnetobacteriaceae</taxon>
        <taxon>Candidatus Magnetobacterium</taxon>
    </lineage>
</organism>
<keyword evidence="1" id="KW-0813">Transport</keyword>
<evidence type="ECO:0000313" key="6">
    <source>
        <dbReference type="EMBL" id="MBV6340604.1"/>
    </source>
</evidence>
<gene>
    <name evidence="6" type="ORF">HWQ67_03295</name>
</gene>
<accession>A0ABS6RVE4</accession>